<dbReference type="PANTHER" id="PTHR21089">
    <property type="entry name" value="SHIKIMATE DEHYDROGENASE"/>
    <property type="match status" value="1"/>
</dbReference>
<dbReference type="Pfam" id="PF08501">
    <property type="entry name" value="Shikimate_dh_N"/>
    <property type="match status" value="1"/>
</dbReference>
<dbReference type="RefSeq" id="WP_006502458.1">
    <property type="nucleotide sequence ID" value="NZ_BAGZ01000005.1"/>
</dbReference>
<comment type="caution">
    <text evidence="5">The sequence shown here is derived from an EMBL/GenBank/DDBJ whole genome shotgun (WGS) entry which is preliminary data.</text>
</comment>
<dbReference type="CDD" id="cd01065">
    <property type="entry name" value="NAD_bind_Shikimate_DH"/>
    <property type="match status" value="1"/>
</dbReference>
<dbReference type="GO" id="GO:0004764">
    <property type="term" value="F:shikimate 3-dehydrogenase (NADP+) activity"/>
    <property type="evidence" value="ECO:0007669"/>
    <property type="project" value="InterPro"/>
</dbReference>
<proteinExistence type="predicted"/>
<dbReference type="InterPro" id="IPR022893">
    <property type="entry name" value="Shikimate_DH_fam"/>
</dbReference>
<evidence type="ECO:0000256" key="2">
    <source>
        <dbReference type="ARBA" id="ARBA00023141"/>
    </source>
</evidence>
<dbReference type="InterPro" id="IPR013708">
    <property type="entry name" value="Shikimate_DH-bd_N"/>
</dbReference>
<dbReference type="Gene3D" id="3.40.50.10860">
    <property type="entry name" value="Leucine Dehydrogenase, chain A, domain 1"/>
    <property type="match status" value="1"/>
</dbReference>
<dbReference type="InterPro" id="IPR036291">
    <property type="entry name" value="NAD(P)-bd_dom_sf"/>
</dbReference>
<dbReference type="AlphaFoldDB" id="K6UM10"/>
<feature type="domain" description="SDH C-terminal" evidence="4">
    <location>
        <begin position="254"/>
        <end position="283"/>
    </location>
</feature>
<dbReference type="NCBIfam" id="NF001311">
    <property type="entry name" value="PRK00258.1-3"/>
    <property type="match status" value="1"/>
</dbReference>
<evidence type="ECO:0000259" key="3">
    <source>
        <dbReference type="Pfam" id="PF08501"/>
    </source>
</evidence>
<dbReference type="SUPFAM" id="SSF51735">
    <property type="entry name" value="NAD(P)-binding Rossmann-fold domains"/>
    <property type="match status" value="1"/>
</dbReference>
<protein>
    <submittedName>
        <fullName evidence="5">Shikimate dehydrogenase</fullName>
    </submittedName>
</protein>
<name>K6UM10_9MICO</name>
<dbReference type="GO" id="GO:0009073">
    <property type="term" value="P:aromatic amino acid family biosynthetic process"/>
    <property type="evidence" value="ECO:0007669"/>
    <property type="project" value="UniProtKB-KW"/>
</dbReference>
<dbReference type="Gene3D" id="3.40.50.720">
    <property type="entry name" value="NAD(P)-binding Rossmann-like Domain"/>
    <property type="match status" value="1"/>
</dbReference>
<dbReference type="PANTHER" id="PTHR21089:SF1">
    <property type="entry name" value="BIFUNCTIONAL 3-DEHYDROQUINATE DEHYDRATASE_SHIKIMATE DEHYDROGENASE, CHLOROPLASTIC"/>
    <property type="match status" value="1"/>
</dbReference>
<dbReference type="STRING" id="100225.SAMN05421595_1544"/>
<dbReference type="GO" id="GO:0009423">
    <property type="term" value="P:chorismate biosynthetic process"/>
    <property type="evidence" value="ECO:0007669"/>
    <property type="project" value="TreeGrafter"/>
</dbReference>
<organism evidence="5 6">
    <name type="scientific">Austwickia chelonae NBRC 105200</name>
    <dbReference type="NCBI Taxonomy" id="1184607"/>
    <lineage>
        <taxon>Bacteria</taxon>
        <taxon>Bacillati</taxon>
        <taxon>Actinomycetota</taxon>
        <taxon>Actinomycetes</taxon>
        <taxon>Micrococcales</taxon>
        <taxon>Dermatophilaceae</taxon>
        <taxon>Austwickia</taxon>
    </lineage>
</organism>
<dbReference type="InterPro" id="IPR046346">
    <property type="entry name" value="Aminoacid_DH-like_N_sf"/>
</dbReference>
<keyword evidence="6" id="KW-1185">Reference proteome</keyword>
<reference evidence="5 6" key="1">
    <citation type="submission" date="2012-08" db="EMBL/GenBank/DDBJ databases">
        <title>Whole genome shotgun sequence of Austwickia chelonae NBRC 105200.</title>
        <authorList>
            <person name="Yoshida I."/>
            <person name="Hosoyama A."/>
            <person name="Tsuchikane K."/>
            <person name="Katsumata H."/>
            <person name="Ando Y."/>
            <person name="Ohji S."/>
            <person name="Hamada M."/>
            <person name="Tamura T."/>
            <person name="Yamazoe A."/>
            <person name="Yamazaki S."/>
            <person name="Fujita N."/>
        </authorList>
    </citation>
    <scope>NUCLEOTIDE SEQUENCE [LARGE SCALE GENOMIC DNA]</scope>
    <source>
        <strain evidence="5 6">NBRC 105200</strain>
    </source>
</reference>
<feature type="domain" description="Shikimate dehydrogenase substrate binding N-terminal" evidence="3">
    <location>
        <begin position="20"/>
        <end position="105"/>
    </location>
</feature>
<gene>
    <name evidence="5" type="primary">aroE</name>
    <name evidence="5" type="ORF">AUCHE_05_06210</name>
</gene>
<sequence length="286" mass="29607">MLTDPPADTSSDEELCRAAVLGSPIAHSLSPVLHRAAYRALGLSRWTYERRQVGGPDDPSLAEFLSGLGPQWRGLSVTMPVKETALACADEVTPVAELVGAANTLIRSREGWRAANTDVHGLVRTLGESGIATPRRALILGAGATARAACVALAELGVSGVDFAVRRQVREGTSTVADRAGLDTGVRAIDELASYAGEYTLIISTLPTGVGIELPADGTGSPGPGGLLVDVVYGGWPTPLARWASAGGARVLSGREMLLHQAAAQVQLMTGREAPLSQMRAALAAV</sequence>
<dbReference type="eggNOG" id="COG0169">
    <property type="taxonomic scope" value="Bacteria"/>
</dbReference>
<dbReference type="GO" id="GO:0019632">
    <property type="term" value="P:shikimate metabolic process"/>
    <property type="evidence" value="ECO:0007669"/>
    <property type="project" value="TreeGrafter"/>
</dbReference>
<dbReference type="EMBL" id="BAGZ01000005">
    <property type="protein sequence ID" value="GAB77706.1"/>
    <property type="molecule type" value="Genomic_DNA"/>
</dbReference>
<keyword evidence="2" id="KW-0028">Amino-acid biosynthesis</keyword>
<dbReference type="Proteomes" id="UP000008495">
    <property type="component" value="Unassembled WGS sequence"/>
</dbReference>
<evidence type="ECO:0000313" key="6">
    <source>
        <dbReference type="Proteomes" id="UP000008495"/>
    </source>
</evidence>
<dbReference type="Pfam" id="PF18317">
    <property type="entry name" value="SDH_C"/>
    <property type="match status" value="1"/>
</dbReference>
<keyword evidence="2" id="KW-0057">Aromatic amino acid biosynthesis</keyword>
<evidence type="ECO:0000313" key="5">
    <source>
        <dbReference type="EMBL" id="GAB77706.1"/>
    </source>
</evidence>
<dbReference type="InterPro" id="IPR041121">
    <property type="entry name" value="SDH_C"/>
</dbReference>
<evidence type="ECO:0000256" key="1">
    <source>
        <dbReference type="ARBA" id="ARBA00004871"/>
    </source>
</evidence>
<dbReference type="SUPFAM" id="SSF53223">
    <property type="entry name" value="Aminoacid dehydrogenase-like, N-terminal domain"/>
    <property type="match status" value="1"/>
</dbReference>
<evidence type="ECO:0000259" key="4">
    <source>
        <dbReference type="Pfam" id="PF18317"/>
    </source>
</evidence>
<accession>K6UM10</accession>
<comment type="pathway">
    <text evidence="1">Metabolic intermediate biosynthesis; chorismate biosynthesis; chorismate from D-erythrose 4-phosphate and phosphoenolpyruvate: step 4/7.</text>
</comment>
<dbReference type="OrthoDB" id="9776868at2"/>
<dbReference type="GO" id="GO:0005829">
    <property type="term" value="C:cytosol"/>
    <property type="evidence" value="ECO:0007669"/>
    <property type="project" value="TreeGrafter"/>
</dbReference>
<dbReference type="GO" id="GO:0050661">
    <property type="term" value="F:NADP binding"/>
    <property type="evidence" value="ECO:0007669"/>
    <property type="project" value="TreeGrafter"/>
</dbReference>